<comment type="caution">
    <text evidence="1">The sequence shown here is derived from an EMBL/GenBank/DDBJ whole genome shotgun (WGS) entry which is preliminary data.</text>
</comment>
<keyword evidence="2" id="KW-1185">Reference proteome</keyword>
<organism evidence="1 2">
    <name type="scientific">Gossypium lobatum</name>
    <dbReference type="NCBI Taxonomy" id="34289"/>
    <lineage>
        <taxon>Eukaryota</taxon>
        <taxon>Viridiplantae</taxon>
        <taxon>Streptophyta</taxon>
        <taxon>Embryophyta</taxon>
        <taxon>Tracheophyta</taxon>
        <taxon>Spermatophyta</taxon>
        <taxon>Magnoliopsida</taxon>
        <taxon>eudicotyledons</taxon>
        <taxon>Gunneridae</taxon>
        <taxon>Pentapetalae</taxon>
        <taxon>rosids</taxon>
        <taxon>malvids</taxon>
        <taxon>Malvales</taxon>
        <taxon>Malvaceae</taxon>
        <taxon>Malvoideae</taxon>
        <taxon>Gossypium</taxon>
    </lineage>
</organism>
<evidence type="ECO:0000313" key="2">
    <source>
        <dbReference type="Proteomes" id="UP000593572"/>
    </source>
</evidence>
<gene>
    <name evidence="1" type="ORF">Golob_025146</name>
</gene>
<dbReference type="Proteomes" id="UP000593572">
    <property type="component" value="Unassembled WGS sequence"/>
</dbReference>
<proteinExistence type="predicted"/>
<sequence length="50" mass="5989">MLQIFDLSEKKTFYWFEDGLKLWAKHELCRQRITELTVTMAEESPLLSLV</sequence>
<evidence type="ECO:0000313" key="1">
    <source>
        <dbReference type="EMBL" id="MBA0577322.1"/>
    </source>
</evidence>
<dbReference type="AlphaFoldDB" id="A0A7J8NKH6"/>
<name>A0A7J8NKH6_9ROSI</name>
<protein>
    <submittedName>
        <fullName evidence="1">Uncharacterized protein</fullName>
    </submittedName>
</protein>
<reference evidence="1 2" key="1">
    <citation type="journal article" date="2019" name="Genome Biol. Evol.">
        <title>Insights into the evolution of the New World diploid cottons (Gossypium, subgenus Houzingenia) based on genome sequencing.</title>
        <authorList>
            <person name="Grover C.E."/>
            <person name="Arick M.A. 2nd"/>
            <person name="Thrash A."/>
            <person name="Conover J.L."/>
            <person name="Sanders W.S."/>
            <person name="Peterson D.G."/>
            <person name="Frelichowski J.E."/>
            <person name="Scheffler J.A."/>
            <person name="Scheffler B.E."/>
            <person name="Wendel J.F."/>
        </authorList>
    </citation>
    <scope>NUCLEOTIDE SEQUENCE [LARGE SCALE GENOMIC DNA]</scope>
    <source>
        <strain evidence="1">157</strain>
        <tissue evidence="1">Leaf</tissue>
    </source>
</reference>
<accession>A0A7J8NKH6</accession>
<dbReference type="EMBL" id="JABEZX010354986">
    <property type="protein sequence ID" value="MBA0577322.1"/>
    <property type="molecule type" value="Genomic_DNA"/>
</dbReference>